<name>A0A1F5S071_9BACT</name>
<dbReference type="Proteomes" id="UP000177878">
    <property type="component" value="Unassembled WGS sequence"/>
</dbReference>
<reference evidence="1 2" key="1">
    <citation type="journal article" date="2016" name="Nat. Commun.">
        <title>Thousands of microbial genomes shed light on interconnected biogeochemical processes in an aquifer system.</title>
        <authorList>
            <person name="Anantharaman K."/>
            <person name="Brown C.T."/>
            <person name="Hug L.A."/>
            <person name="Sharon I."/>
            <person name="Castelle C.J."/>
            <person name="Probst A.J."/>
            <person name="Thomas B.C."/>
            <person name="Singh A."/>
            <person name="Wilkins M.J."/>
            <person name="Karaoz U."/>
            <person name="Brodie E.L."/>
            <person name="Williams K.H."/>
            <person name="Hubbard S.S."/>
            <person name="Banfield J.F."/>
        </authorList>
    </citation>
    <scope>NUCLEOTIDE SEQUENCE [LARGE SCALE GENOMIC DNA]</scope>
</reference>
<proteinExistence type="predicted"/>
<evidence type="ECO:0000313" key="1">
    <source>
        <dbReference type="EMBL" id="OGF20046.1"/>
    </source>
</evidence>
<organism evidence="1 2">
    <name type="scientific">Candidatus Falkowbacteria bacterium RIFCSPLOWO2_02_FULL_45_15</name>
    <dbReference type="NCBI Taxonomy" id="1797988"/>
    <lineage>
        <taxon>Bacteria</taxon>
        <taxon>Candidatus Falkowiibacteriota</taxon>
    </lineage>
</organism>
<dbReference type="EMBL" id="MFFV01000016">
    <property type="protein sequence ID" value="OGF20046.1"/>
    <property type="molecule type" value="Genomic_DNA"/>
</dbReference>
<accession>A0A1F5S071</accession>
<comment type="caution">
    <text evidence="1">The sequence shown here is derived from an EMBL/GenBank/DDBJ whole genome shotgun (WGS) entry which is preliminary data.</text>
</comment>
<gene>
    <name evidence="1" type="ORF">A3I35_00790</name>
</gene>
<sequence length="134" mass="15045">MISEPLIPARSATRQQLRSCGRVAGGRISPTDLIVPATIRMPRIANHNIIRWVGKLSKPRVIRSNRGITRGKGTTPRLWVGVGLNLKKSMSRKGSPVEYKQQIQQGKLGSIRQFFKMVKRGDFSCQQRLNLVVL</sequence>
<protein>
    <submittedName>
        <fullName evidence="1">Uncharacterized protein</fullName>
    </submittedName>
</protein>
<dbReference type="AlphaFoldDB" id="A0A1F5S071"/>
<evidence type="ECO:0000313" key="2">
    <source>
        <dbReference type="Proteomes" id="UP000177878"/>
    </source>
</evidence>